<sequence>MPGNPFKKDDKGEGGLLSTVLRSDQWDDQDLEQPAGAAAGPVPTAAEDKGAAAAAAPPPAAFDAAQRSAAPAYTAAEAPLPPPPPPVATASFIPPPLATQPPTVTGVPASTAGAWGAAQPAQQPGVWGVSSSQYDSGPAGYPPGYGGYGAPGGAPYGAPGGAPGYQAQQWTGGPSDQPLTYTTFEQSAGGQQQPLGCYGWGEQWACFIIGILIWPLWYVGVCWYVFSKTQSSDPREPLSF</sequence>
<dbReference type="OrthoDB" id="2754015at2759"/>
<gene>
    <name evidence="3" type="ORF">C2E21_9479</name>
</gene>
<keyword evidence="2" id="KW-0472">Membrane</keyword>
<feature type="compositionally biased region" description="Basic and acidic residues" evidence="1">
    <location>
        <begin position="1"/>
        <end position="13"/>
    </location>
</feature>
<organism evidence="3 4">
    <name type="scientific">Chlorella sorokiniana</name>
    <name type="common">Freshwater green alga</name>
    <dbReference type="NCBI Taxonomy" id="3076"/>
    <lineage>
        <taxon>Eukaryota</taxon>
        <taxon>Viridiplantae</taxon>
        <taxon>Chlorophyta</taxon>
        <taxon>core chlorophytes</taxon>
        <taxon>Trebouxiophyceae</taxon>
        <taxon>Chlorellales</taxon>
        <taxon>Chlorellaceae</taxon>
        <taxon>Chlorella clade</taxon>
        <taxon>Chlorella</taxon>
    </lineage>
</organism>
<feature type="compositionally biased region" description="Low complexity" evidence="1">
    <location>
        <begin position="108"/>
        <end position="125"/>
    </location>
</feature>
<reference evidence="3 4" key="1">
    <citation type="journal article" date="2018" name="Plant J.">
        <title>Genome sequences of Chlorella sorokiniana UTEX 1602 and Micractinium conductrix SAG 241.80: implications to maltose excretion by a green alga.</title>
        <authorList>
            <person name="Arriola M.B."/>
            <person name="Velmurugan N."/>
            <person name="Zhang Y."/>
            <person name="Plunkett M.H."/>
            <person name="Hondzo H."/>
            <person name="Barney B.M."/>
        </authorList>
    </citation>
    <scope>NUCLEOTIDE SEQUENCE [LARGE SCALE GENOMIC DNA]</scope>
    <source>
        <strain evidence="4">UTEX 1602</strain>
    </source>
</reference>
<protein>
    <submittedName>
        <fullName evidence="3">Uncharacterized protein</fullName>
    </submittedName>
</protein>
<evidence type="ECO:0000313" key="3">
    <source>
        <dbReference type="EMBL" id="PRW05809.1"/>
    </source>
</evidence>
<name>A0A2P6TB87_CHLSO</name>
<feature type="compositionally biased region" description="Low complexity" evidence="1">
    <location>
        <begin position="34"/>
        <end position="78"/>
    </location>
</feature>
<accession>A0A2P6TB87</accession>
<evidence type="ECO:0000256" key="2">
    <source>
        <dbReference type="SAM" id="Phobius"/>
    </source>
</evidence>
<comment type="caution">
    <text evidence="3">The sequence shown here is derived from an EMBL/GenBank/DDBJ whole genome shotgun (WGS) entry which is preliminary data.</text>
</comment>
<feature type="region of interest" description="Disordered" evidence="1">
    <location>
        <begin position="1"/>
        <end position="133"/>
    </location>
</feature>
<feature type="compositionally biased region" description="Pro residues" evidence="1">
    <location>
        <begin position="79"/>
        <end position="99"/>
    </location>
</feature>
<keyword evidence="2" id="KW-1133">Transmembrane helix</keyword>
<keyword evidence="4" id="KW-1185">Reference proteome</keyword>
<keyword evidence="2" id="KW-0812">Transmembrane</keyword>
<proteinExistence type="predicted"/>
<evidence type="ECO:0000313" key="4">
    <source>
        <dbReference type="Proteomes" id="UP000239899"/>
    </source>
</evidence>
<dbReference type="Proteomes" id="UP000239899">
    <property type="component" value="Unassembled WGS sequence"/>
</dbReference>
<dbReference type="AlphaFoldDB" id="A0A2P6TB87"/>
<feature type="transmembrane region" description="Helical" evidence="2">
    <location>
        <begin position="207"/>
        <end position="226"/>
    </location>
</feature>
<evidence type="ECO:0000256" key="1">
    <source>
        <dbReference type="SAM" id="MobiDB-lite"/>
    </source>
</evidence>
<dbReference type="EMBL" id="LHPG02000028">
    <property type="protein sequence ID" value="PRW05809.1"/>
    <property type="molecule type" value="Genomic_DNA"/>
</dbReference>